<name>A0ABN8K7W4_9HYPH</name>
<comment type="caution">
    <text evidence="1">The sequence shown here is derived from an EMBL/GenBank/DDBJ whole genome shotgun (WGS) entry which is preliminary data.</text>
</comment>
<proteinExistence type="predicted"/>
<accession>A0ABN8K7W4</accession>
<keyword evidence="2" id="KW-1185">Reference proteome</keyword>
<evidence type="ECO:0000313" key="2">
    <source>
        <dbReference type="Proteomes" id="UP001153050"/>
    </source>
</evidence>
<sequence length="29" mass="3366">MSGIARCLKYYSLFATRYFATHYLFAIGT</sequence>
<organism evidence="1 2">
    <name type="scientific">Mesorhizobium escarrei</name>
    <dbReference type="NCBI Taxonomy" id="666018"/>
    <lineage>
        <taxon>Bacteria</taxon>
        <taxon>Pseudomonadati</taxon>
        <taxon>Pseudomonadota</taxon>
        <taxon>Alphaproteobacteria</taxon>
        <taxon>Hyphomicrobiales</taxon>
        <taxon>Phyllobacteriaceae</taxon>
        <taxon>Mesorhizobium</taxon>
    </lineage>
</organism>
<protein>
    <submittedName>
        <fullName evidence="1">Uncharacterized protein</fullName>
    </submittedName>
</protein>
<dbReference type="EMBL" id="CAKXZT010000140">
    <property type="protein sequence ID" value="CAH2404674.1"/>
    <property type="molecule type" value="Genomic_DNA"/>
</dbReference>
<gene>
    <name evidence="1" type="ORF">MES5069_440052</name>
</gene>
<evidence type="ECO:0000313" key="1">
    <source>
        <dbReference type="EMBL" id="CAH2404674.1"/>
    </source>
</evidence>
<dbReference type="Proteomes" id="UP001153050">
    <property type="component" value="Unassembled WGS sequence"/>
</dbReference>
<reference evidence="1 2" key="1">
    <citation type="submission" date="2022-03" db="EMBL/GenBank/DDBJ databases">
        <authorList>
            <person name="Brunel B."/>
        </authorList>
    </citation>
    <scope>NUCLEOTIDE SEQUENCE [LARGE SCALE GENOMIC DNA]</scope>
    <source>
        <strain evidence="1">STM5069sample</strain>
    </source>
</reference>